<dbReference type="Proteomes" id="UP000887579">
    <property type="component" value="Unplaced"/>
</dbReference>
<reference evidence="2" key="1">
    <citation type="submission" date="2022-11" db="UniProtKB">
        <authorList>
            <consortium name="WormBaseParasite"/>
        </authorList>
    </citation>
    <scope>IDENTIFICATION</scope>
</reference>
<name>A0AC34G7F5_9BILA</name>
<proteinExistence type="predicted"/>
<accession>A0AC34G7F5</accession>
<organism evidence="1 2">
    <name type="scientific">Panagrolaimus sp. ES5</name>
    <dbReference type="NCBI Taxonomy" id="591445"/>
    <lineage>
        <taxon>Eukaryota</taxon>
        <taxon>Metazoa</taxon>
        <taxon>Ecdysozoa</taxon>
        <taxon>Nematoda</taxon>
        <taxon>Chromadorea</taxon>
        <taxon>Rhabditida</taxon>
        <taxon>Tylenchina</taxon>
        <taxon>Panagrolaimomorpha</taxon>
        <taxon>Panagrolaimoidea</taxon>
        <taxon>Panagrolaimidae</taxon>
        <taxon>Panagrolaimus</taxon>
    </lineage>
</organism>
<evidence type="ECO:0000313" key="1">
    <source>
        <dbReference type="Proteomes" id="UP000887579"/>
    </source>
</evidence>
<dbReference type="WBParaSite" id="ES5_v2.g25563.t1">
    <property type="protein sequence ID" value="ES5_v2.g25563.t1"/>
    <property type="gene ID" value="ES5_v2.g25563"/>
</dbReference>
<evidence type="ECO:0000313" key="2">
    <source>
        <dbReference type="WBParaSite" id="ES5_v2.g25563.t1"/>
    </source>
</evidence>
<sequence>MEPQQTTADVPMADAATKTPIFTQNGQNRVRISSHENDRNINAILREYVADLKKALNEAYSNVDIYRDQFIKAQKENSFLKKQIQQLSQNNDRAPHPSTSQPITNTESIHDRTIIVTNVTETDETGDSASMKKMDSSIEPQVVKRLGEKADGKKRIIAIEFSSKKKK</sequence>
<protein>
    <submittedName>
        <fullName evidence="2">Uncharacterized protein</fullName>
    </submittedName>
</protein>